<reference evidence="3" key="2">
    <citation type="journal article" date="2022" name="Front. Microbiol.">
        <title>Comparative Genomic Analysis Revealed Distinct Molecular Components and Organization of CO2-Concentrating Mechanism in Thermophilic Cyanobacteria.</title>
        <authorList>
            <person name="Tang J."/>
            <person name="Zhou H."/>
            <person name="Yao D."/>
            <person name="Riaz S."/>
            <person name="You D."/>
            <person name="Klepacz-Smolka A."/>
            <person name="Daroch M."/>
        </authorList>
    </citation>
    <scope>NUCLEOTIDE SEQUENCE [LARGE SCALE GENOMIC DNA]</scope>
    <source>
        <strain evidence="3">PCC 6715</strain>
    </source>
</reference>
<feature type="transmembrane region" description="Helical" evidence="1">
    <location>
        <begin position="40"/>
        <end position="59"/>
    </location>
</feature>
<keyword evidence="1" id="KW-0812">Transmembrane</keyword>
<dbReference type="EMBL" id="CP018092">
    <property type="protein sequence ID" value="ATS19321.1"/>
    <property type="molecule type" value="Genomic_DNA"/>
</dbReference>
<gene>
    <name evidence="2" type="ORF">BRW62_11925</name>
</gene>
<keyword evidence="3" id="KW-1185">Reference proteome</keyword>
<accession>A0A2D2Q457</accession>
<proteinExistence type="predicted"/>
<dbReference type="AlphaFoldDB" id="A0A2D2Q457"/>
<reference evidence="2 3" key="1">
    <citation type="submission" date="2016-11" db="EMBL/GenBank/DDBJ databases">
        <title>Complete genome sequence of thermophilic cyanobacteria strain Synechococcus sp. PCC6715.</title>
        <authorList>
            <person name="Tang J."/>
            <person name="Daroch M."/>
            <person name="Liang Y."/>
            <person name="Jiang D."/>
            <person name="Shah M."/>
        </authorList>
    </citation>
    <scope>NUCLEOTIDE SEQUENCE [LARGE SCALE GENOMIC DNA]</scope>
    <source>
        <strain evidence="2 3">PCC 6715</strain>
    </source>
</reference>
<protein>
    <submittedName>
        <fullName evidence="2">Uncharacterized protein</fullName>
    </submittedName>
</protein>
<keyword evidence="1" id="KW-0472">Membrane</keyword>
<evidence type="ECO:0000313" key="2">
    <source>
        <dbReference type="EMBL" id="ATS19321.1"/>
    </source>
</evidence>
<keyword evidence="1" id="KW-1133">Transmembrane helix</keyword>
<dbReference type="KEGG" id="slw:BRW62_11925"/>
<sequence>MAHRKSLIAVGWTVATFVVALFAVPVYYQPTRICGMPYGLLEVFGSVLVGALAVCGFLYCPLRPLWAKIVTFLLAVLVLVQALHPVLGFVVCLSRSS</sequence>
<dbReference type="RefSeq" id="WP_099799656.1">
    <property type="nucleotide sequence ID" value="NZ_CP018092.1"/>
</dbReference>
<feature type="transmembrane region" description="Helical" evidence="1">
    <location>
        <begin position="6"/>
        <end position="28"/>
    </location>
</feature>
<evidence type="ECO:0000256" key="1">
    <source>
        <dbReference type="SAM" id="Phobius"/>
    </source>
</evidence>
<evidence type="ECO:0000313" key="3">
    <source>
        <dbReference type="Proteomes" id="UP000231057"/>
    </source>
</evidence>
<name>A0A2D2Q457_PARLV</name>
<organism evidence="2 3">
    <name type="scientific">Parathermosynechococcus lividus PCC 6715</name>
    <dbReference type="NCBI Taxonomy" id="1917166"/>
    <lineage>
        <taxon>Bacteria</taxon>
        <taxon>Bacillati</taxon>
        <taxon>Cyanobacteriota</taxon>
        <taxon>Cyanophyceae</taxon>
        <taxon>Acaryochloridales</taxon>
        <taxon>Thermosynechococcaceae</taxon>
        <taxon>Parathermosynechococcus</taxon>
    </lineage>
</organism>
<feature type="transmembrane region" description="Helical" evidence="1">
    <location>
        <begin position="65"/>
        <end position="93"/>
    </location>
</feature>
<dbReference type="Proteomes" id="UP000231057">
    <property type="component" value="Chromosome"/>
</dbReference>